<accession>A0A5N4A9Z2</accession>
<evidence type="ECO:0000313" key="2">
    <source>
        <dbReference type="Proteomes" id="UP000327044"/>
    </source>
</evidence>
<protein>
    <submittedName>
        <fullName evidence="1">Uncharacterized protein</fullName>
    </submittedName>
</protein>
<keyword evidence="2" id="KW-1185">Reference proteome</keyword>
<dbReference type="OrthoDB" id="6746426at2759"/>
<proteinExistence type="predicted"/>
<gene>
    <name evidence="1" type="ORF">PPYR_13766</name>
</gene>
<organism evidence="1 2">
    <name type="scientific">Photinus pyralis</name>
    <name type="common">Common eastern firefly</name>
    <name type="synonym">Lampyris pyralis</name>
    <dbReference type="NCBI Taxonomy" id="7054"/>
    <lineage>
        <taxon>Eukaryota</taxon>
        <taxon>Metazoa</taxon>
        <taxon>Ecdysozoa</taxon>
        <taxon>Arthropoda</taxon>
        <taxon>Hexapoda</taxon>
        <taxon>Insecta</taxon>
        <taxon>Pterygota</taxon>
        <taxon>Neoptera</taxon>
        <taxon>Endopterygota</taxon>
        <taxon>Coleoptera</taxon>
        <taxon>Polyphaga</taxon>
        <taxon>Elateriformia</taxon>
        <taxon>Elateroidea</taxon>
        <taxon>Lampyridae</taxon>
        <taxon>Lampyrinae</taxon>
        <taxon>Photinus</taxon>
    </lineage>
</organism>
<dbReference type="AlphaFoldDB" id="A0A5N4A9Z2"/>
<dbReference type="Proteomes" id="UP000327044">
    <property type="component" value="Unassembled WGS sequence"/>
</dbReference>
<dbReference type="InParanoid" id="A0A5N4A9Z2"/>
<evidence type="ECO:0000313" key="1">
    <source>
        <dbReference type="EMBL" id="KAB0794146.1"/>
    </source>
</evidence>
<dbReference type="EMBL" id="VVIM01000009">
    <property type="protein sequence ID" value="KAB0794146.1"/>
    <property type="molecule type" value="Genomic_DNA"/>
</dbReference>
<sequence length="451" mass="52353">MNPETLKKRLSNIRYIDRRTSDNEVNLKTFFEAIVHNSPLEVNRGHMESILTNDLNVKTEELNTKLVSVLCEALVYYMSVWPGWQRNSECRGLELQRKEWLERLRQYLIFKSQFIVKNSAKFEGKKAVCDQGTQTDGEKVLAPYSLVIGGPPTFINNIACNGHNGGLIIVKHPEKAWQPLRLCQFLNWPNVDVQVTLPDISLTRSNVHQVHRFIALKGVKPPYPDTPHIVHITKLSKEKEFQPYSYLYFFHYFHQLNVVLRRLKPNVKEHRLRELSAIFAEFLKDIREVGVYDVTMSPDASVGFNIGKCQYTRTKRLHTIPDTNSNESTSYNEIIVPQVDIALHYFNAVQDCRVYSKTVTFKSLNSLSTTISQRPNKEWDHFVKVVNNSCIIYKCLQCKLRFIGPDAYRSAVGHFRERHKSEQTVTCQKCRAQFEIEVLSKDRWSHKCVSS</sequence>
<name>A0A5N4A9Z2_PHOPY</name>
<comment type="caution">
    <text evidence="1">The sequence shown here is derived from an EMBL/GenBank/DDBJ whole genome shotgun (WGS) entry which is preliminary data.</text>
</comment>
<reference evidence="1 2" key="1">
    <citation type="journal article" date="2018" name="Elife">
        <title>Firefly genomes illuminate parallel origins of bioluminescence in beetles.</title>
        <authorList>
            <person name="Fallon T.R."/>
            <person name="Lower S.E."/>
            <person name="Chang C.H."/>
            <person name="Bessho-Uehara M."/>
            <person name="Martin G.J."/>
            <person name="Bewick A.J."/>
            <person name="Behringer M."/>
            <person name="Debat H.J."/>
            <person name="Wong I."/>
            <person name="Day J.C."/>
            <person name="Suvorov A."/>
            <person name="Silva C.J."/>
            <person name="Stanger-Hall K.F."/>
            <person name="Hall D.W."/>
            <person name="Schmitz R.J."/>
            <person name="Nelson D.R."/>
            <person name="Lewis S.M."/>
            <person name="Shigenobu S."/>
            <person name="Bybee S.M."/>
            <person name="Larracuente A.M."/>
            <person name="Oba Y."/>
            <person name="Weng J.K."/>
        </authorList>
    </citation>
    <scope>NUCLEOTIDE SEQUENCE [LARGE SCALE GENOMIC DNA]</scope>
    <source>
        <strain evidence="1">1611_PpyrPB1</strain>
        <tissue evidence="1">Whole body</tissue>
    </source>
</reference>